<keyword evidence="1" id="KW-0732">Signal</keyword>
<dbReference type="AlphaFoldDB" id="A0A9W9KHB4"/>
<protein>
    <submittedName>
        <fullName evidence="2">Uncharacterized protein</fullName>
    </submittedName>
</protein>
<feature type="chain" id="PRO_5040965958" evidence="1">
    <location>
        <begin position="21"/>
        <end position="81"/>
    </location>
</feature>
<evidence type="ECO:0000313" key="3">
    <source>
        <dbReference type="Proteomes" id="UP001149165"/>
    </source>
</evidence>
<comment type="caution">
    <text evidence="2">The sequence shown here is derived from an EMBL/GenBank/DDBJ whole genome shotgun (WGS) entry which is preliminary data.</text>
</comment>
<evidence type="ECO:0000256" key="1">
    <source>
        <dbReference type="SAM" id="SignalP"/>
    </source>
</evidence>
<name>A0A9W9KHB4_9EURO</name>
<accession>A0A9W9KHB4</accession>
<sequence>MQFNLFILAAILAISGSVIAAPLSGRDDPVKQTLEGVSEAGKDVVKDGAKDIKGIIDEGSGDVFAHVPNLDQSPKFGQGSN</sequence>
<dbReference type="OrthoDB" id="10540979at2759"/>
<reference evidence="2" key="1">
    <citation type="submission" date="2022-11" db="EMBL/GenBank/DDBJ databases">
        <authorList>
            <person name="Petersen C."/>
        </authorList>
    </citation>
    <scope>NUCLEOTIDE SEQUENCE</scope>
    <source>
        <strain evidence="2">IBT 30069</strain>
    </source>
</reference>
<feature type="signal peptide" evidence="1">
    <location>
        <begin position="1"/>
        <end position="20"/>
    </location>
</feature>
<dbReference type="EMBL" id="JAPQKH010000003">
    <property type="protein sequence ID" value="KAJ5106544.1"/>
    <property type="molecule type" value="Genomic_DNA"/>
</dbReference>
<proteinExistence type="predicted"/>
<dbReference type="Proteomes" id="UP001149165">
    <property type="component" value="Unassembled WGS sequence"/>
</dbReference>
<organism evidence="2 3">
    <name type="scientific">Penicillium angulare</name>
    <dbReference type="NCBI Taxonomy" id="116970"/>
    <lineage>
        <taxon>Eukaryota</taxon>
        <taxon>Fungi</taxon>
        <taxon>Dikarya</taxon>
        <taxon>Ascomycota</taxon>
        <taxon>Pezizomycotina</taxon>
        <taxon>Eurotiomycetes</taxon>
        <taxon>Eurotiomycetidae</taxon>
        <taxon>Eurotiales</taxon>
        <taxon>Aspergillaceae</taxon>
        <taxon>Penicillium</taxon>
    </lineage>
</organism>
<evidence type="ECO:0000313" key="2">
    <source>
        <dbReference type="EMBL" id="KAJ5106544.1"/>
    </source>
</evidence>
<keyword evidence="3" id="KW-1185">Reference proteome</keyword>
<reference evidence="2" key="2">
    <citation type="journal article" date="2023" name="IMA Fungus">
        <title>Comparative genomic study of the Penicillium genus elucidates a diverse pangenome and 15 lateral gene transfer events.</title>
        <authorList>
            <person name="Petersen C."/>
            <person name="Sorensen T."/>
            <person name="Nielsen M.R."/>
            <person name="Sondergaard T.E."/>
            <person name="Sorensen J.L."/>
            <person name="Fitzpatrick D.A."/>
            <person name="Frisvad J.C."/>
            <person name="Nielsen K.L."/>
        </authorList>
    </citation>
    <scope>NUCLEOTIDE SEQUENCE</scope>
    <source>
        <strain evidence="2">IBT 30069</strain>
    </source>
</reference>
<gene>
    <name evidence="2" type="ORF">N7456_003219</name>
</gene>